<dbReference type="CDD" id="cd07067">
    <property type="entry name" value="HP_PGM_like"/>
    <property type="match status" value="1"/>
</dbReference>
<dbReference type="SUPFAM" id="SSF53254">
    <property type="entry name" value="Phosphoglycerate mutase-like"/>
    <property type="match status" value="1"/>
</dbReference>
<evidence type="ECO:0000313" key="2">
    <source>
        <dbReference type="Proteomes" id="UP000673394"/>
    </source>
</evidence>
<dbReference type="RefSeq" id="WP_210657189.1">
    <property type="nucleotide sequence ID" value="NZ_JAGKSP010000002.1"/>
</dbReference>
<comment type="caution">
    <text evidence="1">The sequence shown here is derived from an EMBL/GenBank/DDBJ whole genome shotgun (WGS) entry which is preliminary data.</text>
</comment>
<evidence type="ECO:0000313" key="1">
    <source>
        <dbReference type="EMBL" id="MBP3962759.1"/>
    </source>
</evidence>
<protein>
    <submittedName>
        <fullName evidence="1">Histidine phosphatase family protein</fullName>
    </submittedName>
</protein>
<accession>A0ABS5C9T4</accession>
<organism evidence="1 2">
    <name type="scientific">Paenibacillus lignilyticus</name>
    <dbReference type="NCBI Taxonomy" id="1172615"/>
    <lineage>
        <taxon>Bacteria</taxon>
        <taxon>Bacillati</taxon>
        <taxon>Bacillota</taxon>
        <taxon>Bacilli</taxon>
        <taxon>Bacillales</taxon>
        <taxon>Paenibacillaceae</taxon>
        <taxon>Paenibacillus</taxon>
    </lineage>
</organism>
<dbReference type="InterPro" id="IPR013078">
    <property type="entry name" value="His_Pase_superF_clade-1"/>
</dbReference>
<keyword evidence="2" id="KW-1185">Reference proteome</keyword>
<reference evidence="1 2" key="1">
    <citation type="submission" date="2021-04" db="EMBL/GenBank/DDBJ databases">
        <title>Paenibacillus sp. DLE-14 whole genome sequence.</title>
        <authorList>
            <person name="Ham Y.J."/>
        </authorList>
    </citation>
    <scope>NUCLEOTIDE SEQUENCE [LARGE SCALE GENOMIC DNA]</scope>
    <source>
        <strain evidence="1 2">DLE-14</strain>
    </source>
</reference>
<name>A0ABS5C9T4_9BACL</name>
<dbReference type="SMART" id="SM00855">
    <property type="entry name" value="PGAM"/>
    <property type="match status" value="1"/>
</dbReference>
<proteinExistence type="predicted"/>
<dbReference type="PANTHER" id="PTHR48100">
    <property type="entry name" value="BROAD-SPECIFICITY PHOSPHATASE YOR283W-RELATED"/>
    <property type="match status" value="1"/>
</dbReference>
<dbReference type="Pfam" id="PF00300">
    <property type="entry name" value="His_Phos_1"/>
    <property type="match status" value="1"/>
</dbReference>
<dbReference type="Proteomes" id="UP000673394">
    <property type="component" value="Unassembled WGS sequence"/>
</dbReference>
<dbReference type="Gene3D" id="3.40.50.1240">
    <property type="entry name" value="Phosphoglycerate mutase-like"/>
    <property type="match status" value="1"/>
</dbReference>
<dbReference type="InterPro" id="IPR029033">
    <property type="entry name" value="His_PPase_superfam"/>
</dbReference>
<dbReference type="InterPro" id="IPR050275">
    <property type="entry name" value="PGM_Phosphatase"/>
</dbReference>
<dbReference type="EMBL" id="JAGKSP010000002">
    <property type="protein sequence ID" value="MBP3962759.1"/>
    <property type="molecule type" value="Genomic_DNA"/>
</dbReference>
<sequence>MTTIGLIRHGVTDWNVLGRAQGISDIPLNEAGLIQAKAIADRLSGESWDIIISSTLTRAKQTAEAVRSSLGIGNLITEDRIREINCGQIEGTTEEERVAKWGDNWSSLDLGIEAFEDVAKRGAAYIEEVAATHRDKRVLIVSHGALIGLSLQRLLPQRFESTYINNTSLTIIAHRNDEWACMLFNCTKHL</sequence>
<gene>
    <name evidence="1" type="ORF">I8J30_08580</name>
</gene>
<dbReference type="PANTHER" id="PTHR48100:SF1">
    <property type="entry name" value="HISTIDINE PHOSPHATASE FAMILY PROTEIN-RELATED"/>
    <property type="match status" value="1"/>
</dbReference>